<evidence type="ECO:0000313" key="5">
    <source>
        <dbReference type="EMBL" id="HIS29974.1"/>
    </source>
</evidence>
<evidence type="ECO:0000256" key="2">
    <source>
        <dbReference type="ARBA" id="ARBA00022833"/>
    </source>
</evidence>
<reference evidence="5" key="2">
    <citation type="journal article" date="2021" name="PeerJ">
        <title>Extensive microbial diversity within the chicken gut microbiome revealed by metagenomics and culture.</title>
        <authorList>
            <person name="Gilroy R."/>
            <person name="Ravi A."/>
            <person name="Getino M."/>
            <person name="Pursley I."/>
            <person name="Horton D.L."/>
            <person name="Alikhan N.F."/>
            <person name="Baker D."/>
            <person name="Gharbi K."/>
            <person name="Hall N."/>
            <person name="Watson M."/>
            <person name="Adriaenssens E.M."/>
            <person name="Foster-Nyarko E."/>
            <person name="Jarju S."/>
            <person name="Secka A."/>
            <person name="Antonio M."/>
            <person name="Oren A."/>
            <person name="Chaudhuri R.R."/>
            <person name="La Ragione R."/>
            <person name="Hildebrand F."/>
            <person name="Pallen M.J."/>
        </authorList>
    </citation>
    <scope>NUCLEOTIDE SEQUENCE</scope>
    <source>
        <strain evidence="5">CHK190-19873</strain>
    </source>
</reference>
<name>A0A9D1JJ39_9FIRM</name>
<dbReference type="GO" id="GO:0046872">
    <property type="term" value="F:metal ion binding"/>
    <property type="evidence" value="ECO:0007669"/>
    <property type="project" value="UniProtKB-KW"/>
</dbReference>
<evidence type="ECO:0000259" key="4">
    <source>
        <dbReference type="SMART" id="SM00829"/>
    </source>
</evidence>
<keyword evidence="1" id="KW-0479">Metal-binding</keyword>
<dbReference type="InterPro" id="IPR013154">
    <property type="entry name" value="ADH-like_N"/>
</dbReference>
<gene>
    <name evidence="5" type="ORF">IAB44_00255</name>
</gene>
<evidence type="ECO:0000256" key="3">
    <source>
        <dbReference type="ARBA" id="ARBA00023002"/>
    </source>
</evidence>
<dbReference type="PANTHER" id="PTHR43401:SF2">
    <property type="entry name" value="L-THREONINE 3-DEHYDROGENASE"/>
    <property type="match status" value="1"/>
</dbReference>
<dbReference type="InterPro" id="IPR011032">
    <property type="entry name" value="GroES-like_sf"/>
</dbReference>
<protein>
    <submittedName>
        <fullName evidence="5">TIM barrel protein</fullName>
    </submittedName>
</protein>
<keyword evidence="2" id="KW-0862">Zinc</keyword>
<dbReference type="SMART" id="SM00829">
    <property type="entry name" value="PKS_ER"/>
    <property type="match status" value="1"/>
</dbReference>
<dbReference type="GO" id="GO:0016491">
    <property type="term" value="F:oxidoreductase activity"/>
    <property type="evidence" value="ECO:0007669"/>
    <property type="project" value="UniProtKB-KW"/>
</dbReference>
<dbReference type="SUPFAM" id="SSF50129">
    <property type="entry name" value="GroES-like"/>
    <property type="match status" value="1"/>
</dbReference>
<reference evidence="5" key="1">
    <citation type="submission" date="2020-10" db="EMBL/GenBank/DDBJ databases">
        <authorList>
            <person name="Gilroy R."/>
        </authorList>
    </citation>
    <scope>NUCLEOTIDE SEQUENCE</scope>
    <source>
        <strain evidence="5">CHK190-19873</strain>
    </source>
</reference>
<accession>A0A9D1JJ39</accession>
<evidence type="ECO:0000313" key="6">
    <source>
        <dbReference type="Proteomes" id="UP000823935"/>
    </source>
</evidence>
<dbReference type="InterPro" id="IPR013022">
    <property type="entry name" value="Xyl_isomerase-like_TIM-brl"/>
</dbReference>
<dbReference type="Pfam" id="PF00107">
    <property type="entry name" value="ADH_zinc_N"/>
    <property type="match status" value="1"/>
</dbReference>
<comment type="caution">
    <text evidence="5">The sequence shown here is derived from an EMBL/GenBank/DDBJ whole genome shotgun (WGS) entry which is preliminary data.</text>
</comment>
<organism evidence="5 6">
    <name type="scientific">Candidatus Limivivens intestinipullorum</name>
    <dbReference type="NCBI Taxonomy" id="2840858"/>
    <lineage>
        <taxon>Bacteria</taxon>
        <taxon>Bacillati</taxon>
        <taxon>Bacillota</taxon>
        <taxon>Clostridia</taxon>
        <taxon>Lachnospirales</taxon>
        <taxon>Lachnospiraceae</taxon>
        <taxon>Lachnospiraceae incertae sedis</taxon>
        <taxon>Candidatus Limivivens</taxon>
    </lineage>
</organism>
<dbReference type="Pfam" id="PF08240">
    <property type="entry name" value="ADH_N"/>
    <property type="match status" value="1"/>
</dbReference>
<dbReference type="PANTHER" id="PTHR43401">
    <property type="entry name" value="L-THREONINE 3-DEHYDROGENASE"/>
    <property type="match status" value="1"/>
</dbReference>
<dbReference type="Gene3D" id="3.40.50.720">
    <property type="entry name" value="NAD(P)-binding Rossmann-like Domain"/>
    <property type="match status" value="1"/>
</dbReference>
<dbReference type="InterPro" id="IPR013149">
    <property type="entry name" value="ADH-like_C"/>
</dbReference>
<dbReference type="Gene3D" id="3.20.20.150">
    <property type="entry name" value="Divalent-metal-dependent TIM barrel enzymes"/>
    <property type="match status" value="1"/>
</dbReference>
<keyword evidence="3" id="KW-0560">Oxidoreductase</keyword>
<dbReference type="Gene3D" id="3.90.180.10">
    <property type="entry name" value="Medium-chain alcohol dehydrogenases, catalytic domain"/>
    <property type="match status" value="1"/>
</dbReference>
<dbReference type="InterPro" id="IPR020843">
    <property type="entry name" value="ER"/>
</dbReference>
<dbReference type="InterPro" id="IPR050129">
    <property type="entry name" value="Zn_alcohol_dh"/>
</dbReference>
<evidence type="ECO:0000256" key="1">
    <source>
        <dbReference type="ARBA" id="ARBA00022723"/>
    </source>
</evidence>
<feature type="domain" description="Enoyl reductase (ER)" evidence="4">
    <location>
        <begin position="300"/>
        <end position="625"/>
    </location>
</feature>
<dbReference type="InterPro" id="IPR036237">
    <property type="entry name" value="Xyl_isomerase-like_sf"/>
</dbReference>
<dbReference type="EMBL" id="DVIQ01000002">
    <property type="protein sequence ID" value="HIS29974.1"/>
    <property type="molecule type" value="Genomic_DNA"/>
</dbReference>
<sequence>MRTEQIGAAAWGLRELPLEEQLRLCGRLGLWSLEFGVANAPGDLPETASEEEIAGVRQAYQACGIEAWCAATGNDFTGEDVEQQTEKVKKVIRLCRKAGFSVLRIFAGFAPREQVRGERWERMIGALDECAALAERVGITLALETHGGVINRGDGVRHVPSVTTQIEDLQRIFAQTRGKLGLVLDPANLSAVGRTDVIEFYRIFQDRIAYIHGKDFALTPEGNLRPAAIGEGPFDWKGFLAQCGGTKRLFIEYETPLDVEAGFRKSIDYLKKMEEQSMGETTIYDYKTTRAVVIERPHFARLRTISLTEPMPDAYVAKTLYSSISSGTDMKTYKGLQHPEQCWYPLVPGYETAGVVVAAGPETDGRLKPGDRVMINECRKYGDVCAAWGGGSEYTIKDSNTTNDDFDYMVKVPDNVSDVDAVLAYLPCVALKGIRRLSLKEKETVVVVGAGMVGISAVQILKILCPSLQVICVERNETRRSIARSYADIVASDQDAIRVISEATNGKMADKVIECSGNPQVPGILYQYIKDGGWNLTDEPAHIHLQGDYPEKIIMDSYHRWFVKNCTITMTCALAPGCKEQILAWMSEGKFDTSKLPIEIWPVSKCGEAFARMEKMGEEIFKIVFDWSK</sequence>
<dbReference type="Pfam" id="PF01261">
    <property type="entry name" value="AP_endonuc_2"/>
    <property type="match status" value="1"/>
</dbReference>
<dbReference type="SUPFAM" id="SSF51658">
    <property type="entry name" value="Xylose isomerase-like"/>
    <property type="match status" value="1"/>
</dbReference>
<dbReference type="InterPro" id="IPR036291">
    <property type="entry name" value="NAD(P)-bd_dom_sf"/>
</dbReference>
<dbReference type="Proteomes" id="UP000823935">
    <property type="component" value="Unassembled WGS sequence"/>
</dbReference>
<proteinExistence type="predicted"/>
<dbReference type="SUPFAM" id="SSF51735">
    <property type="entry name" value="NAD(P)-binding Rossmann-fold domains"/>
    <property type="match status" value="1"/>
</dbReference>
<dbReference type="AlphaFoldDB" id="A0A9D1JJ39"/>